<dbReference type="PROSITE" id="PS50006">
    <property type="entry name" value="FHA_DOMAIN"/>
    <property type="match status" value="1"/>
</dbReference>
<organism evidence="2 3">
    <name type="scientific">Lyngbya confervoides BDU141951</name>
    <dbReference type="NCBI Taxonomy" id="1574623"/>
    <lineage>
        <taxon>Bacteria</taxon>
        <taxon>Bacillati</taxon>
        <taxon>Cyanobacteriota</taxon>
        <taxon>Cyanophyceae</taxon>
        <taxon>Oscillatoriophycideae</taxon>
        <taxon>Oscillatoriales</taxon>
        <taxon>Microcoleaceae</taxon>
        <taxon>Lyngbya</taxon>
    </lineage>
</organism>
<keyword evidence="3" id="KW-1185">Reference proteome</keyword>
<dbReference type="RefSeq" id="WP_166274620.1">
    <property type="nucleotide sequence ID" value="NZ_JTHE03000044.1"/>
</dbReference>
<dbReference type="SUPFAM" id="SSF49879">
    <property type="entry name" value="SMAD/FHA domain"/>
    <property type="match status" value="1"/>
</dbReference>
<protein>
    <submittedName>
        <fullName evidence="2">FHA domain-containing protein</fullName>
    </submittedName>
</protein>
<accession>A0ABD4T2M2</accession>
<gene>
    <name evidence="2" type="ORF">QQ91_0007645</name>
</gene>
<name>A0ABD4T2M2_9CYAN</name>
<dbReference type="Gene3D" id="2.60.200.20">
    <property type="match status" value="1"/>
</dbReference>
<comment type="caution">
    <text evidence="2">The sequence shown here is derived from an EMBL/GenBank/DDBJ whole genome shotgun (WGS) entry which is preliminary data.</text>
</comment>
<dbReference type="Proteomes" id="UP000031561">
    <property type="component" value="Unassembled WGS sequence"/>
</dbReference>
<evidence type="ECO:0000313" key="3">
    <source>
        <dbReference type="Proteomes" id="UP000031561"/>
    </source>
</evidence>
<feature type="domain" description="FHA" evidence="1">
    <location>
        <begin position="32"/>
        <end position="93"/>
    </location>
</feature>
<evidence type="ECO:0000313" key="2">
    <source>
        <dbReference type="EMBL" id="MCM1982695.1"/>
    </source>
</evidence>
<dbReference type="SMART" id="SM00240">
    <property type="entry name" value="FHA"/>
    <property type="match status" value="1"/>
</dbReference>
<dbReference type="AlphaFoldDB" id="A0ABD4T2M2"/>
<sequence>MSSSDGSPVQERHLFLLHVDTTRVIQLSSNFVHVGRHPSNDIVIDCDVISRKHATFLRVPSPNSQEFDYRLIDGEPKQNQASRNGIAVNGKRCYLHLLNHGDLISFSNVIKGIYLKVKIHDDKLNQYISIISGAKAINAQTRDSIEAMTRVFCRRPVFLTSEDPTSIMLEAPQRESLAY</sequence>
<reference evidence="2 3" key="1">
    <citation type="journal article" date="2015" name="Genome Announc.">
        <title>Draft Genome Sequence of Filamentous Marine Cyanobacterium Lyngbya confervoides Strain BDU141951.</title>
        <authorList>
            <person name="Chandrababunaidu M.M."/>
            <person name="Sen D."/>
            <person name="Tripathy S."/>
        </authorList>
    </citation>
    <scope>NUCLEOTIDE SEQUENCE [LARGE SCALE GENOMIC DNA]</scope>
    <source>
        <strain evidence="2 3">BDU141951</strain>
    </source>
</reference>
<dbReference type="EMBL" id="JTHE03000044">
    <property type="protein sequence ID" value="MCM1982695.1"/>
    <property type="molecule type" value="Genomic_DNA"/>
</dbReference>
<proteinExistence type="predicted"/>
<dbReference type="Pfam" id="PF00498">
    <property type="entry name" value="FHA"/>
    <property type="match status" value="1"/>
</dbReference>
<dbReference type="InterPro" id="IPR000253">
    <property type="entry name" value="FHA_dom"/>
</dbReference>
<evidence type="ECO:0000259" key="1">
    <source>
        <dbReference type="PROSITE" id="PS50006"/>
    </source>
</evidence>
<dbReference type="InterPro" id="IPR008984">
    <property type="entry name" value="SMAD_FHA_dom_sf"/>
</dbReference>